<sequence length="609" mass="68789">MTIPQPPEETPITIIGAGPVGMFLAYQLSRLNVPCLLAEQSLETTKWPKMDLTNPRVMEMLRVLGLADEYRGIEGSVGEDMYFDSFFVTRAMGDGKLLGSWKRPAVKEQRRYIQQTNDGSQPAEPGHRCMQIIVEAWMKELILTKTQVQSRFGWKYLSHVEDGNGVVTTFVDTDGQTHTVRSKYLIGCDGGSSRVRKTAGIKMIGGQMPARFYLVHFRSQELAEKLTFGRSWHTFPIHSGFIIDQDGKDTFTAHYPVNKLPSGTKIDPREVVYRTLDGEVKIDEVLVHSEWTPNFSIAEKYHTDSLKVLLAGDAAHRSPPPGGYGMNTGVLDAFDLSWRLAALYKGYGGELLLRAYNLERRPMMTRALERSLRHLLEHVRLGEMYSKSADVLETDTPAGEEARAQIKQFIDDSGPDTIDLGIELDLRYYEHSPLVYHDGSDEHEWDVQRYIPSTRPGCRAPHVFLKDGETSTYDLFGKGPEWTLIHFINGDNPNQEERASGAFTTVSMDMNFPLKRVFLRNEEHVYRIYEGRDMVLVRPDTHVAWRRQNQTTPDYDQVEEILRVVSGQMESPGFVPGPGNVDENFRGLVAGFTDMHSGNSATNTTIVGE</sequence>
<dbReference type="EMBL" id="KV878888">
    <property type="protein sequence ID" value="OJJ89421.1"/>
    <property type="molecule type" value="Genomic_DNA"/>
</dbReference>
<evidence type="ECO:0000256" key="1">
    <source>
        <dbReference type="ARBA" id="ARBA00022630"/>
    </source>
</evidence>
<gene>
    <name evidence="5" type="ORF">ASPGLDRAFT_41399</name>
</gene>
<keyword evidence="2" id="KW-0274">FAD</keyword>
<keyword evidence="6" id="KW-1185">Reference proteome</keyword>
<dbReference type="SUPFAM" id="SSF51905">
    <property type="entry name" value="FAD/NAD(P)-binding domain"/>
    <property type="match status" value="1"/>
</dbReference>
<proteinExistence type="predicted"/>
<evidence type="ECO:0000256" key="2">
    <source>
        <dbReference type="ARBA" id="ARBA00022827"/>
    </source>
</evidence>
<dbReference type="RefSeq" id="XP_022406083.1">
    <property type="nucleotide sequence ID" value="XM_022545401.1"/>
</dbReference>
<dbReference type="OrthoDB" id="2096480at2759"/>
<accession>A0A1L9VZT2</accession>
<dbReference type="GO" id="GO:0016709">
    <property type="term" value="F:oxidoreductase activity, acting on paired donors, with incorporation or reduction of molecular oxygen, NAD(P)H as one donor, and incorporation of one atom of oxygen"/>
    <property type="evidence" value="ECO:0007669"/>
    <property type="project" value="UniProtKB-ARBA"/>
</dbReference>
<dbReference type="InterPro" id="IPR050641">
    <property type="entry name" value="RIFMO-like"/>
</dbReference>
<evidence type="ECO:0000259" key="4">
    <source>
        <dbReference type="Pfam" id="PF01494"/>
    </source>
</evidence>
<dbReference type="Pfam" id="PF21274">
    <property type="entry name" value="Rng_hyd_C"/>
    <property type="match status" value="1"/>
</dbReference>
<organism evidence="5 6">
    <name type="scientific">Aspergillus glaucus CBS 516.65</name>
    <dbReference type="NCBI Taxonomy" id="1160497"/>
    <lineage>
        <taxon>Eukaryota</taxon>
        <taxon>Fungi</taxon>
        <taxon>Dikarya</taxon>
        <taxon>Ascomycota</taxon>
        <taxon>Pezizomycotina</taxon>
        <taxon>Eurotiomycetes</taxon>
        <taxon>Eurotiomycetidae</taxon>
        <taxon>Eurotiales</taxon>
        <taxon>Aspergillaceae</taxon>
        <taxon>Aspergillus</taxon>
        <taxon>Aspergillus subgen. Aspergillus</taxon>
    </lineage>
</organism>
<dbReference type="Gene3D" id="3.30.9.10">
    <property type="entry name" value="D-Amino Acid Oxidase, subunit A, domain 2"/>
    <property type="match status" value="1"/>
</dbReference>
<dbReference type="InterPro" id="IPR002938">
    <property type="entry name" value="FAD-bd"/>
</dbReference>
<dbReference type="PRINTS" id="PR00420">
    <property type="entry name" value="RNGMNOXGNASE"/>
</dbReference>
<evidence type="ECO:0000313" key="6">
    <source>
        <dbReference type="Proteomes" id="UP000184300"/>
    </source>
</evidence>
<dbReference type="VEuPathDB" id="FungiDB:ASPGLDRAFT_41399"/>
<dbReference type="GeneID" id="34461662"/>
<evidence type="ECO:0000313" key="5">
    <source>
        <dbReference type="EMBL" id="OJJ89421.1"/>
    </source>
</evidence>
<keyword evidence="3" id="KW-0560">Oxidoreductase</keyword>
<dbReference type="Pfam" id="PF01494">
    <property type="entry name" value="FAD_binding_3"/>
    <property type="match status" value="1"/>
</dbReference>
<dbReference type="PANTHER" id="PTHR43004">
    <property type="entry name" value="TRK SYSTEM POTASSIUM UPTAKE PROTEIN"/>
    <property type="match status" value="1"/>
</dbReference>
<dbReference type="GO" id="GO:0071949">
    <property type="term" value="F:FAD binding"/>
    <property type="evidence" value="ECO:0007669"/>
    <property type="project" value="InterPro"/>
</dbReference>
<protein>
    <recommendedName>
        <fullName evidence="4">FAD-binding domain-containing protein</fullName>
    </recommendedName>
</protein>
<dbReference type="Gene3D" id="3.40.30.120">
    <property type="match status" value="1"/>
</dbReference>
<dbReference type="STRING" id="1160497.A0A1L9VZT2"/>
<dbReference type="PANTHER" id="PTHR43004:SF21">
    <property type="entry name" value="FAD-BINDING DOMAIN-CONTAINING PROTEIN-RELATED"/>
    <property type="match status" value="1"/>
</dbReference>
<dbReference type="InterPro" id="IPR036188">
    <property type="entry name" value="FAD/NAD-bd_sf"/>
</dbReference>
<reference evidence="6" key="1">
    <citation type="journal article" date="2017" name="Genome Biol.">
        <title>Comparative genomics reveals high biological diversity and specific adaptations in the industrially and medically important fungal genus Aspergillus.</title>
        <authorList>
            <person name="de Vries R.P."/>
            <person name="Riley R."/>
            <person name="Wiebenga A."/>
            <person name="Aguilar-Osorio G."/>
            <person name="Amillis S."/>
            <person name="Uchima C.A."/>
            <person name="Anderluh G."/>
            <person name="Asadollahi M."/>
            <person name="Askin M."/>
            <person name="Barry K."/>
            <person name="Battaglia E."/>
            <person name="Bayram O."/>
            <person name="Benocci T."/>
            <person name="Braus-Stromeyer S.A."/>
            <person name="Caldana C."/>
            <person name="Canovas D."/>
            <person name="Cerqueira G.C."/>
            <person name="Chen F."/>
            <person name="Chen W."/>
            <person name="Choi C."/>
            <person name="Clum A."/>
            <person name="Dos Santos R.A."/>
            <person name="Damasio A.R."/>
            <person name="Diallinas G."/>
            <person name="Emri T."/>
            <person name="Fekete E."/>
            <person name="Flipphi M."/>
            <person name="Freyberg S."/>
            <person name="Gallo A."/>
            <person name="Gournas C."/>
            <person name="Habgood R."/>
            <person name="Hainaut M."/>
            <person name="Harispe M.L."/>
            <person name="Henrissat B."/>
            <person name="Hilden K.S."/>
            <person name="Hope R."/>
            <person name="Hossain A."/>
            <person name="Karabika E."/>
            <person name="Karaffa L."/>
            <person name="Karanyi Z."/>
            <person name="Krasevec N."/>
            <person name="Kuo A."/>
            <person name="Kusch H."/>
            <person name="LaButti K."/>
            <person name="Lagendijk E.L."/>
            <person name="Lapidus A."/>
            <person name="Levasseur A."/>
            <person name="Lindquist E."/>
            <person name="Lipzen A."/>
            <person name="Logrieco A.F."/>
            <person name="MacCabe A."/>
            <person name="Maekelae M.R."/>
            <person name="Malavazi I."/>
            <person name="Melin P."/>
            <person name="Meyer V."/>
            <person name="Mielnichuk N."/>
            <person name="Miskei M."/>
            <person name="Molnar A.P."/>
            <person name="Mule G."/>
            <person name="Ngan C.Y."/>
            <person name="Orejas M."/>
            <person name="Orosz E."/>
            <person name="Ouedraogo J.P."/>
            <person name="Overkamp K.M."/>
            <person name="Park H.-S."/>
            <person name="Perrone G."/>
            <person name="Piumi F."/>
            <person name="Punt P.J."/>
            <person name="Ram A.F."/>
            <person name="Ramon A."/>
            <person name="Rauscher S."/>
            <person name="Record E."/>
            <person name="Riano-Pachon D.M."/>
            <person name="Robert V."/>
            <person name="Roehrig J."/>
            <person name="Ruller R."/>
            <person name="Salamov A."/>
            <person name="Salih N.S."/>
            <person name="Samson R.A."/>
            <person name="Sandor E."/>
            <person name="Sanguinetti M."/>
            <person name="Schuetze T."/>
            <person name="Sepcic K."/>
            <person name="Shelest E."/>
            <person name="Sherlock G."/>
            <person name="Sophianopoulou V."/>
            <person name="Squina F.M."/>
            <person name="Sun H."/>
            <person name="Susca A."/>
            <person name="Todd R.B."/>
            <person name="Tsang A."/>
            <person name="Unkles S.E."/>
            <person name="van de Wiele N."/>
            <person name="van Rossen-Uffink D."/>
            <person name="Oliveira J.V."/>
            <person name="Vesth T.C."/>
            <person name="Visser J."/>
            <person name="Yu J.-H."/>
            <person name="Zhou M."/>
            <person name="Andersen M.R."/>
            <person name="Archer D.B."/>
            <person name="Baker S.E."/>
            <person name="Benoit I."/>
            <person name="Brakhage A.A."/>
            <person name="Braus G.H."/>
            <person name="Fischer R."/>
            <person name="Frisvad J.C."/>
            <person name="Goldman G.H."/>
            <person name="Houbraken J."/>
            <person name="Oakley B."/>
            <person name="Pocsi I."/>
            <person name="Scazzocchio C."/>
            <person name="Seiboth B."/>
            <person name="vanKuyk P.A."/>
            <person name="Wortman J."/>
            <person name="Dyer P.S."/>
            <person name="Grigoriev I.V."/>
        </authorList>
    </citation>
    <scope>NUCLEOTIDE SEQUENCE [LARGE SCALE GENOMIC DNA]</scope>
    <source>
        <strain evidence="6">CBS 516.65</strain>
    </source>
</reference>
<feature type="domain" description="FAD-binding" evidence="4">
    <location>
        <begin position="9"/>
        <end position="371"/>
    </location>
</feature>
<evidence type="ECO:0000256" key="3">
    <source>
        <dbReference type="ARBA" id="ARBA00023002"/>
    </source>
</evidence>
<keyword evidence="1" id="KW-0285">Flavoprotein</keyword>
<dbReference type="Gene3D" id="3.50.50.60">
    <property type="entry name" value="FAD/NAD(P)-binding domain"/>
    <property type="match status" value="1"/>
</dbReference>
<name>A0A1L9VZT2_ASPGL</name>
<dbReference type="AlphaFoldDB" id="A0A1L9VZT2"/>
<dbReference type="Proteomes" id="UP000184300">
    <property type="component" value="Unassembled WGS sequence"/>
</dbReference>